<gene>
    <name evidence="1" type="ORF">LCGC14_0163670</name>
</gene>
<organism evidence="1">
    <name type="scientific">marine sediment metagenome</name>
    <dbReference type="NCBI Taxonomy" id="412755"/>
    <lineage>
        <taxon>unclassified sequences</taxon>
        <taxon>metagenomes</taxon>
        <taxon>ecological metagenomes</taxon>
    </lineage>
</organism>
<reference evidence="1" key="1">
    <citation type="journal article" date="2015" name="Nature">
        <title>Complex archaea that bridge the gap between prokaryotes and eukaryotes.</title>
        <authorList>
            <person name="Spang A."/>
            <person name="Saw J.H."/>
            <person name="Jorgensen S.L."/>
            <person name="Zaremba-Niedzwiedzka K."/>
            <person name="Martijn J."/>
            <person name="Lind A.E."/>
            <person name="van Eijk R."/>
            <person name="Schleper C."/>
            <person name="Guy L."/>
            <person name="Ettema T.J."/>
        </authorList>
    </citation>
    <scope>NUCLEOTIDE SEQUENCE</scope>
</reference>
<evidence type="ECO:0000313" key="1">
    <source>
        <dbReference type="EMBL" id="KKN96723.1"/>
    </source>
</evidence>
<protein>
    <recommendedName>
        <fullName evidence="2">HNH endonuclease</fullName>
    </recommendedName>
</protein>
<dbReference type="AlphaFoldDB" id="A0A0F9XWF7"/>
<dbReference type="EMBL" id="LAZR01000062">
    <property type="protein sequence ID" value="KKN96723.1"/>
    <property type="molecule type" value="Genomic_DNA"/>
</dbReference>
<name>A0A0F9XWF7_9ZZZZ</name>
<accession>A0A0F9XWF7</accession>
<comment type="caution">
    <text evidence="1">The sequence shown here is derived from an EMBL/GenBank/DDBJ whole genome shotgun (WGS) entry which is preliminary data.</text>
</comment>
<sequence length="241" mass="27486">MLISYFAGQDEHYHVIASCMAEPRIIRLADAIDEGLTLCPHCKDVAVKRCSKCRQTQPISAHHRNRKKADGLANQCRDCRNSSAKAYATNNREHINKQQREYRNRSYAKHRDRYLARSAVESAVLRGRMVKPDCCSECGADGRLEAHHEDYSRRLDVLWLCSDCHGKRHASEDMPRPDAGRNVPVEVVREVLRDRNLAETARTCGVPEDTIYHIFYQSKKAVRRSTVEKLEAGLGIKILVS</sequence>
<proteinExistence type="predicted"/>
<evidence type="ECO:0008006" key="2">
    <source>
        <dbReference type="Google" id="ProtNLM"/>
    </source>
</evidence>